<keyword evidence="4" id="KW-0249">Electron transport</keyword>
<dbReference type="PROSITE" id="PS51257">
    <property type="entry name" value="PROKAR_LIPOPROTEIN"/>
    <property type="match status" value="1"/>
</dbReference>
<dbReference type="Proteomes" id="UP000076104">
    <property type="component" value="Chromosome"/>
</dbReference>
<protein>
    <submittedName>
        <fullName evidence="10">Cytochrome c5</fullName>
    </submittedName>
</protein>
<evidence type="ECO:0000256" key="3">
    <source>
        <dbReference type="ARBA" id="ARBA00022723"/>
    </source>
</evidence>
<dbReference type="InterPro" id="IPR002323">
    <property type="entry name" value="Cyt_CIE"/>
</dbReference>
<dbReference type="GeneID" id="33059497"/>
<feature type="compositionally biased region" description="Low complexity" evidence="7">
    <location>
        <begin position="49"/>
        <end position="58"/>
    </location>
</feature>
<keyword evidence="3 6" id="KW-0479">Metal-binding</keyword>
<accession>A0ABM5ZV13</accession>
<name>A0ABM5ZV13_9GAMM</name>
<evidence type="ECO:0000313" key="11">
    <source>
        <dbReference type="Proteomes" id="UP000076104"/>
    </source>
</evidence>
<dbReference type="PANTHER" id="PTHR40942:SF4">
    <property type="entry name" value="CYTOCHROME C5"/>
    <property type="match status" value="1"/>
</dbReference>
<dbReference type="PANTHER" id="PTHR40942">
    <property type="match status" value="1"/>
</dbReference>
<dbReference type="EMBL" id="CP014945">
    <property type="protein sequence ID" value="AMT95902.1"/>
    <property type="molecule type" value="Genomic_DNA"/>
</dbReference>
<feature type="domain" description="Cytochrome c" evidence="9">
    <location>
        <begin position="93"/>
        <end position="172"/>
    </location>
</feature>
<dbReference type="InterPro" id="IPR009056">
    <property type="entry name" value="Cyt_c-like_dom"/>
</dbReference>
<evidence type="ECO:0000256" key="2">
    <source>
        <dbReference type="ARBA" id="ARBA00022617"/>
    </source>
</evidence>
<evidence type="ECO:0000256" key="8">
    <source>
        <dbReference type="SAM" id="SignalP"/>
    </source>
</evidence>
<feature type="chain" id="PRO_5045865543" evidence="8">
    <location>
        <begin position="28"/>
        <end position="173"/>
    </location>
</feature>
<evidence type="ECO:0000256" key="6">
    <source>
        <dbReference type="PROSITE-ProRule" id="PRU00433"/>
    </source>
</evidence>
<evidence type="ECO:0000256" key="7">
    <source>
        <dbReference type="SAM" id="MobiDB-lite"/>
    </source>
</evidence>
<dbReference type="InterPro" id="IPR036909">
    <property type="entry name" value="Cyt_c-like_dom_sf"/>
</dbReference>
<dbReference type="PROSITE" id="PS51007">
    <property type="entry name" value="CYTC"/>
    <property type="match status" value="1"/>
</dbReference>
<keyword evidence="8" id="KW-0732">Signal</keyword>
<dbReference type="SUPFAM" id="SSF46626">
    <property type="entry name" value="Cytochrome c"/>
    <property type="match status" value="1"/>
</dbReference>
<keyword evidence="11" id="KW-1185">Reference proteome</keyword>
<dbReference type="RefSeq" id="WP_062843676.1">
    <property type="nucleotide sequence ID" value="NZ_CP014945.1"/>
</dbReference>
<reference evidence="10 11" key="1">
    <citation type="submission" date="2016-03" db="EMBL/GenBank/DDBJ databases">
        <title>Genome sequencing of Psychrobacter alimentarius PAMC 27889.</title>
        <authorList>
            <person name="Lee J."/>
            <person name="Kim O.-S."/>
        </authorList>
    </citation>
    <scope>NUCLEOTIDE SEQUENCE [LARGE SCALE GENOMIC DNA]</scope>
    <source>
        <strain evidence="10 11">PAMC 27889</strain>
    </source>
</reference>
<dbReference type="PRINTS" id="PR00607">
    <property type="entry name" value="CYTCHROMECIE"/>
</dbReference>
<feature type="signal peptide" evidence="8">
    <location>
        <begin position="1"/>
        <end position="27"/>
    </location>
</feature>
<dbReference type="Gene3D" id="1.10.760.10">
    <property type="entry name" value="Cytochrome c-like domain"/>
    <property type="match status" value="1"/>
</dbReference>
<feature type="region of interest" description="Disordered" evidence="7">
    <location>
        <begin position="29"/>
        <end position="76"/>
    </location>
</feature>
<evidence type="ECO:0000313" key="10">
    <source>
        <dbReference type="EMBL" id="AMT95902.1"/>
    </source>
</evidence>
<evidence type="ECO:0000259" key="9">
    <source>
        <dbReference type="PROSITE" id="PS51007"/>
    </source>
</evidence>
<keyword evidence="5 6" id="KW-0408">Iron</keyword>
<keyword evidence="1" id="KW-0813">Transport</keyword>
<dbReference type="Pfam" id="PF13442">
    <property type="entry name" value="Cytochrome_CBB3"/>
    <property type="match status" value="1"/>
</dbReference>
<organism evidence="10 11">
    <name type="scientific">Psychrobacter alimentarius</name>
    <dbReference type="NCBI Taxonomy" id="261164"/>
    <lineage>
        <taxon>Bacteria</taxon>
        <taxon>Pseudomonadati</taxon>
        <taxon>Pseudomonadota</taxon>
        <taxon>Gammaproteobacteria</taxon>
        <taxon>Moraxellales</taxon>
        <taxon>Moraxellaceae</taxon>
        <taxon>Psychrobacter</taxon>
    </lineage>
</organism>
<feature type="compositionally biased region" description="Polar residues" evidence="7">
    <location>
        <begin position="29"/>
        <end position="48"/>
    </location>
</feature>
<evidence type="ECO:0000256" key="1">
    <source>
        <dbReference type="ARBA" id="ARBA00022448"/>
    </source>
</evidence>
<evidence type="ECO:0000256" key="5">
    <source>
        <dbReference type="ARBA" id="ARBA00023004"/>
    </source>
</evidence>
<proteinExistence type="predicted"/>
<gene>
    <name evidence="10" type="ORF">A3K91_0268</name>
</gene>
<evidence type="ECO:0000256" key="4">
    <source>
        <dbReference type="ARBA" id="ARBA00022982"/>
    </source>
</evidence>
<sequence length="173" mass="17736">MRQKSGTHILTLSAVGISALLLLSACSSDSGNDGSNQPAEDSTAVSDSVATAEVTEAAPTDEPDTATPAAESAVKPVVEEAAGQAVSAGPEMLAADAGKTLYESNCKVCHDAGLLNAPKYGDKMAWSTRLTKDKETLYMHSAKGFNKMPAQAVNGVTDAQVKAAVDYMLASVS</sequence>
<keyword evidence="2 6" id="KW-0349">Heme</keyword>